<feature type="non-terminal residue" evidence="2">
    <location>
        <position position="1"/>
    </location>
</feature>
<evidence type="ECO:0000313" key="2">
    <source>
        <dbReference type="EMBL" id="CAF4469946.1"/>
    </source>
</evidence>
<proteinExistence type="predicted"/>
<dbReference type="AlphaFoldDB" id="A0A820TNX4"/>
<dbReference type="InterPro" id="IPR032190">
    <property type="entry name" value="NPC1_N"/>
</dbReference>
<evidence type="ECO:0000259" key="1">
    <source>
        <dbReference type="Pfam" id="PF16414"/>
    </source>
</evidence>
<reference evidence="2" key="1">
    <citation type="submission" date="2021-02" db="EMBL/GenBank/DDBJ databases">
        <authorList>
            <person name="Nowell W R."/>
        </authorList>
    </citation>
    <scope>NUCLEOTIDE SEQUENCE</scope>
</reference>
<keyword evidence="3" id="KW-1185">Reference proteome</keyword>
<accession>A0A820TNX4</accession>
<comment type="caution">
    <text evidence="2">The sequence shown here is derived from an EMBL/GenBank/DDBJ whole genome shotgun (WGS) entry which is preliminary data.</text>
</comment>
<name>A0A820TNX4_9BILA</name>
<protein>
    <recommendedName>
        <fullName evidence="1">Niemann-Pick C1 N-terminal domain-containing protein</fullName>
    </recommendedName>
</protein>
<organism evidence="2 3">
    <name type="scientific">Rotaria magnacalcarata</name>
    <dbReference type="NCBI Taxonomy" id="392030"/>
    <lineage>
        <taxon>Eukaryota</taxon>
        <taxon>Metazoa</taxon>
        <taxon>Spiralia</taxon>
        <taxon>Gnathifera</taxon>
        <taxon>Rotifera</taxon>
        <taxon>Eurotatoria</taxon>
        <taxon>Bdelloidea</taxon>
        <taxon>Philodinida</taxon>
        <taxon>Philodinidae</taxon>
        <taxon>Rotaria</taxon>
    </lineage>
</organism>
<dbReference type="Pfam" id="PF16414">
    <property type="entry name" value="NPC1_N"/>
    <property type="match status" value="1"/>
</dbReference>
<gene>
    <name evidence="2" type="ORF">OVN521_LOCUS38962</name>
</gene>
<dbReference type="Proteomes" id="UP000663866">
    <property type="component" value="Unassembled WGS sequence"/>
</dbReference>
<sequence>MQASLGEVHRYKHDKDAHCIWYQQCGLNPTGKITNCYYNGTAKLLTDATALKTLETACGMVYN</sequence>
<feature type="domain" description="Niemann-Pick C1 N-terminal" evidence="1">
    <location>
        <begin position="17"/>
        <end position="62"/>
    </location>
</feature>
<dbReference type="EMBL" id="CAJOBG010048896">
    <property type="protein sequence ID" value="CAF4469946.1"/>
    <property type="molecule type" value="Genomic_DNA"/>
</dbReference>
<evidence type="ECO:0000313" key="3">
    <source>
        <dbReference type="Proteomes" id="UP000663866"/>
    </source>
</evidence>